<dbReference type="PANTHER" id="PTHR33164">
    <property type="entry name" value="TRANSCRIPTIONAL REGULATOR, MARR FAMILY"/>
    <property type="match status" value="1"/>
</dbReference>
<organism evidence="2 3">
    <name type="scientific">Asanoa siamensis</name>
    <dbReference type="NCBI Taxonomy" id="926357"/>
    <lineage>
        <taxon>Bacteria</taxon>
        <taxon>Bacillati</taxon>
        <taxon>Actinomycetota</taxon>
        <taxon>Actinomycetes</taxon>
        <taxon>Micromonosporales</taxon>
        <taxon>Micromonosporaceae</taxon>
        <taxon>Asanoa</taxon>
    </lineage>
</organism>
<dbReference type="EMBL" id="BONE01000033">
    <property type="protein sequence ID" value="GIF74662.1"/>
    <property type="molecule type" value="Genomic_DNA"/>
</dbReference>
<comment type="caution">
    <text evidence="2">The sequence shown here is derived from an EMBL/GenBank/DDBJ whole genome shotgun (WGS) entry which is preliminary data.</text>
</comment>
<dbReference type="Proteomes" id="UP000604117">
    <property type="component" value="Unassembled WGS sequence"/>
</dbReference>
<name>A0ABQ4CUY2_9ACTN</name>
<reference evidence="2 3" key="1">
    <citation type="submission" date="2021-01" db="EMBL/GenBank/DDBJ databases">
        <title>Whole genome shotgun sequence of Asanoa siamensis NBRC 107932.</title>
        <authorList>
            <person name="Komaki H."/>
            <person name="Tamura T."/>
        </authorList>
    </citation>
    <scope>NUCLEOTIDE SEQUENCE [LARGE SCALE GENOMIC DNA]</scope>
    <source>
        <strain evidence="2 3">NBRC 107932</strain>
    </source>
</reference>
<dbReference type="InterPro" id="IPR039422">
    <property type="entry name" value="MarR/SlyA-like"/>
</dbReference>
<protein>
    <submittedName>
        <fullName evidence="2">MarR family transcriptional regulator</fullName>
    </submittedName>
</protein>
<dbReference type="InterPro" id="IPR036388">
    <property type="entry name" value="WH-like_DNA-bd_sf"/>
</dbReference>
<dbReference type="Gene3D" id="1.10.10.10">
    <property type="entry name" value="Winged helix-like DNA-binding domain superfamily/Winged helix DNA-binding domain"/>
    <property type="match status" value="1"/>
</dbReference>
<feature type="domain" description="HTH marR-type" evidence="1">
    <location>
        <begin position="11"/>
        <end position="147"/>
    </location>
</feature>
<dbReference type="SMART" id="SM00347">
    <property type="entry name" value="HTH_MARR"/>
    <property type="match status" value="1"/>
</dbReference>
<dbReference type="PANTHER" id="PTHR33164:SF99">
    <property type="entry name" value="MARR FAMILY REGULATORY PROTEIN"/>
    <property type="match status" value="1"/>
</dbReference>
<dbReference type="SUPFAM" id="SSF46785">
    <property type="entry name" value="Winged helix' DNA-binding domain"/>
    <property type="match status" value="1"/>
</dbReference>
<sequence length="155" mass="17489">MAEPDWLTERELSAWRGFLTMQEDLRRRLNRQLVHDSGLSYADYAVLATLSDATDRCLRVFELREALRWEKTRLTHQISRMAARGLVQRETSADDSRGQVVAMTTEGYAAILKAAPGHAATVRRLFFDALSPRQVDTLATLSAAVLENIADRDPD</sequence>
<accession>A0ABQ4CUY2</accession>
<evidence type="ECO:0000259" key="1">
    <source>
        <dbReference type="PROSITE" id="PS50995"/>
    </source>
</evidence>
<keyword evidence="3" id="KW-1185">Reference proteome</keyword>
<proteinExistence type="predicted"/>
<evidence type="ECO:0000313" key="2">
    <source>
        <dbReference type="EMBL" id="GIF74662.1"/>
    </source>
</evidence>
<dbReference type="Pfam" id="PF12802">
    <property type="entry name" value="MarR_2"/>
    <property type="match status" value="1"/>
</dbReference>
<evidence type="ECO:0000313" key="3">
    <source>
        <dbReference type="Proteomes" id="UP000604117"/>
    </source>
</evidence>
<dbReference type="InterPro" id="IPR000835">
    <property type="entry name" value="HTH_MarR-typ"/>
</dbReference>
<dbReference type="InterPro" id="IPR036390">
    <property type="entry name" value="WH_DNA-bd_sf"/>
</dbReference>
<dbReference type="PROSITE" id="PS50995">
    <property type="entry name" value="HTH_MARR_2"/>
    <property type="match status" value="1"/>
</dbReference>
<dbReference type="RefSeq" id="WP_203715408.1">
    <property type="nucleotide sequence ID" value="NZ_BONE01000033.1"/>
</dbReference>
<gene>
    <name evidence="2" type="ORF">Asi02nite_41800</name>
</gene>